<dbReference type="SUPFAM" id="SSF52821">
    <property type="entry name" value="Rhodanese/Cell cycle control phosphatase"/>
    <property type="match status" value="1"/>
</dbReference>
<reference evidence="3" key="1">
    <citation type="submission" date="2017-04" db="EMBL/GenBank/DDBJ databases">
        <authorList>
            <person name="Varghese N."/>
            <person name="Submissions S."/>
        </authorList>
    </citation>
    <scope>NUCLEOTIDE SEQUENCE [LARGE SCALE GENOMIC DNA]</scope>
    <source>
        <strain evidence="3">DSM 9293</strain>
    </source>
</reference>
<dbReference type="STRING" id="28034.BFX07_14140"/>
<dbReference type="SMART" id="SM00450">
    <property type="entry name" value="RHOD"/>
    <property type="match status" value="1"/>
</dbReference>
<sequence>MAQEITAEELAHRLRHVDPDHPIIVIDVRLGQIGAIPGAQHVPVTDLEDQPWDWDPDAELVVYCQLGKGGSEYAAEVLEEQGYRKVYKLVGGMEAWETYLKEHPQESF</sequence>
<evidence type="ECO:0000313" key="3">
    <source>
        <dbReference type="Proteomes" id="UP000192660"/>
    </source>
</evidence>
<dbReference type="PANTHER" id="PTHR43031:SF1">
    <property type="entry name" value="PYRIDINE NUCLEOTIDE-DISULPHIDE OXIDOREDUCTASE"/>
    <property type="match status" value="1"/>
</dbReference>
<dbReference type="Pfam" id="PF00581">
    <property type="entry name" value="Rhodanese"/>
    <property type="match status" value="1"/>
</dbReference>
<feature type="domain" description="Rhodanese" evidence="1">
    <location>
        <begin position="19"/>
        <end position="98"/>
    </location>
</feature>
<dbReference type="OrthoDB" id="9801054at2"/>
<dbReference type="CDD" id="cd00158">
    <property type="entry name" value="RHOD"/>
    <property type="match status" value="1"/>
</dbReference>
<dbReference type="AlphaFoldDB" id="A0A1W1WFU8"/>
<dbReference type="GO" id="GO:0016740">
    <property type="term" value="F:transferase activity"/>
    <property type="evidence" value="ECO:0007669"/>
    <property type="project" value="UniProtKB-KW"/>
</dbReference>
<dbReference type="InterPro" id="IPR050229">
    <property type="entry name" value="GlpE_sulfurtransferase"/>
</dbReference>
<dbReference type="RefSeq" id="WP_020376134.1">
    <property type="nucleotide sequence ID" value="NZ_FWWY01000001.1"/>
</dbReference>
<dbReference type="PANTHER" id="PTHR43031">
    <property type="entry name" value="FAD-DEPENDENT OXIDOREDUCTASE"/>
    <property type="match status" value="1"/>
</dbReference>
<gene>
    <name evidence="2" type="ORF">SAMN00768000_2076</name>
</gene>
<dbReference type="InterPro" id="IPR036873">
    <property type="entry name" value="Rhodanese-like_dom_sf"/>
</dbReference>
<dbReference type="EMBL" id="FWWY01000001">
    <property type="protein sequence ID" value="SMC05178.1"/>
    <property type="molecule type" value="Genomic_DNA"/>
</dbReference>
<proteinExistence type="predicted"/>
<dbReference type="PROSITE" id="PS50206">
    <property type="entry name" value="RHODANESE_3"/>
    <property type="match status" value="1"/>
</dbReference>
<keyword evidence="2" id="KW-0808">Transferase</keyword>
<name>A0A1W1WFU8_SULTA</name>
<dbReference type="Proteomes" id="UP000192660">
    <property type="component" value="Unassembled WGS sequence"/>
</dbReference>
<evidence type="ECO:0000313" key="2">
    <source>
        <dbReference type="EMBL" id="SMC05178.1"/>
    </source>
</evidence>
<keyword evidence="3" id="KW-1185">Reference proteome</keyword>
<dbReference type="Gene3D" id="3.40.250.10">
    <property type="entry name" value="Rhodanese-like domain"/>
    <property type="match status" value="1"/>
</dbReference>
<dbReference type="InterPro" id="IPR001763">
    <property type="entry name" value="Rhodanese-like_dom"/>
</dbReference>
<organism evidence="2 3">
    <name type="scientific">Sulfobacillus thermosulfidooxidans (strain DSM 9293 / VKM B-1269 / AT-1)</name>
    <dbReference type="NCBI Taxonomy" id="929705"/>
    <lineage>
        <taxon>Bacteria</taxon>
        <taxon>Bacillati</taxon>
        <taxon>Bacillota</taxon>
        <taxon>Clostridia</taxon>
        <taxon>Eubacteriales</taxon>
        <taxon>Clostridiales Family XVII. Incertae Sedis</taxon>
        <taxon>Sulfobacillus</taxon>
    </lineage>
</organism>
<protein>
    <submittedName>
        <fullName evidence="2">Rhodanese-related sulfurtransferase</fullName>
    </submittedName>
</protein>
<evidence type="ECO:0000259" key="1">
    <source>
        <dbReference type="PROSITE" id="PS50206"/>
    </source>
</evidence>
<accession>A0A1W1WFU8</accession>